<evidence type="ECO:0000313" key="2">
    <source>
        <dbReference type="EMBL" id="TPX30720.1"/>
    </source>
</evidence>
<dbReference type="EMBL" id="QEAN01000658">
    <property type="protein sequence ID" value="TPX30720.1"/>
    <property type="molecule type" value="Genomic_DNA"/>
</dbReference>
<gene>
    <name evidence="3" type="ORF">SeLEV6574_g06189</name>
    <name evidence="4" type="ORF">SeLEV6574_g06191</name>
    <name evidence="2" type="ORF">SeMB42_g07872</name>
</gene>
<organism evidence="4 6">
    <name type="scientific">Synchytrium endobioticum</name>
    <dbReference type="NCBI Taxonomy" id="286115"/>
    <lineage>
        <taxon>Eukaryota</taxon>
        <taxon>Fungi</taxon>
        <taxon>Fungi incertae sedis</taxon>
        <taxon>Chytridiomycota</taxon>
        <taxon>Chytridiomycota incertae sedis</taxon>
        <taxon>Chytridiomycetes</taxon>
        <taxon>Synchytriales</taxon>
        <taxon>Synchytriaceae</taxon>
        <taxon>Synchytrium</taxon>
    </lineage>
</organism>
<sequence>MIKEPSKRQINVLNSNKPDVKNDAPSPRINAMQEHPGAKELKPNISIPFGEAPKDIQGQFLHLPDLSHPHTQ</sequence>
<dbReference type="EMBL" id="QEAM01000333">
    <property type="protein sequence ID" value="TPX41247.1"/>
    <property type="molecule type" value="Genomic_DNA"/>
</dbReference>
<name>A0A507CQ32_9FUNG</name>
<dbReference type="AlphaFoldDB" id="A0A507CQ32"/>
<reference evidence="5 6" key="1">
    <citation type="journal article" date="2019" name="Sci. Rep.">
        <title>Comparative genomics of chytrid fungi reveal insights into the obligate biotrophic and pathogenic lifestyle of Synchytrium endobioticum.</title>
        <authorList>
            <person name="van de Vossenberg B.T.L.H."/>
            <person name="Warris S."/>
            <person name="Nguyen H.D.T."/>
            <person name="van Gent-Pelzer M.P.E."/>
            <person name="Joly D.L."/>
            <person name="van de Geest H.C."/>
            <person name="Bonants P.J.M."/>
            <person name="Smith D.S."/>
            <person name="Levesque C.A."/>
            <person name="van der Lee T.A.J."/>
        </authorList>
    </citation>
    <scope>NUCLEOTIDE SEQUENCE [LARGE SCALE GENOMIC DNA]</scope>
    <source>
        <strain evidence="4 6">LEV6574</strain>
        <strain evidence="2 5">MB42</strain>
    </source>
</reference>
<feature type="region of interest" description="Disordered" evidence="1">
    <location>
        <begin position="1"/>
        <end position="25"/>
    </location>
</feature>
<evidence type="ECO:0000313" key="4">
    <source>
        <dbReference type="EMBL" id="TPX41247.1"/>
    </source>
</evidence>
<evidence type="ECO:0000313" key="5">
    <source>
        <dbReference type="Proteomes" id="UP000317494"/>
    </source>
</evidence>
<protein>
    <submittedName>
        <fullName evidence="4">Uncharacterized protein</fullName>
    </submittedName>
</protein>
<accession>A0A507CQ32</accession>
<keyword evidence="5" id="KW-1185">Reference proteome</keyword>
<evidence type="ECO:0000256" key="1">
    <source>
        <dbReference type="SAM" id="MobiDB-lite"/>
    </source>
</evidence>
<dbReference type="Proteomes" id="UP000317494">
    <property type="component" value="Unassembled WGS sequence"/>
</dbReference>
<evidence type="ECO:0000313" key="6">
    <source>
        <dbReference type="Proteomes" id="UP000320475"/>
    </source>
</evidence>
<evidence type="ECO:0000313" key="3">
    <source>
        <dbReference type="EMBL" id="TPX41242.1"/>
    </source>
</evidence>
<comment type="caution">
    <text evidence="4">The sequence shown here is derived from an EMBL/GenBank/DDBJ whole genome shotgun (WGS) entry which is preliminary data.</text>
</comment>
<proteinExistence type="predicted"/>
<dbReference type="VEuPathDB" id="FungiDB:SeMB42_g07872"/>
<feature type="compositionally biased region" description="Polar residues" evidence="1">
    <location>
        <begin position="8"/>
        <end position="17"/>
    </location>
</feature>
<dbReference type="Proteomes" id="UP000320475">
    <property type="component" value="Unassembled WGS sequence"/>
</dbReference>
<dbReference type="EMBL" id="QEAM01000333">
    <property type="protein sequence ID" value="TPX41242.1"/>
    <property type="molecule type" value="Genomic_DNA"/>
</dbReference>